<comment type="caution">
    <text evidence="10">The sequence shown here is derived from an EMBL/GenBank/DDBJ whole genome shotgun (WGS) entry which is preliminary data.</text>
</comment>
<dbReference type="Pfam" id="PF00528">
    <property type="entry name" value="BPD_transp_1"/>
    <property type="match status" value="1"/>
</dbReference>
<dbReference type="GO" id="GO:0005886">
    <property type="term" value="C:plasma membrane"/>
    <property type="evidence" value="ECO:0007669"/>
    <property type="project" value="UniProtKB-SubCell"/>
</dbReference>
<dbReference type="InterPro" id="IPR051393">
    <property type="entry name" value="ABC_transporter_permease"/>
</dbReference>
<dbReference type="SUPFAM" id="SSF160964">
    <property type="entry name" value="MalF N-terminal region-like"/>
    <property type="match status" value="1"/>
</dbReference>
<evidence type="ECO:0000256" key="5">
    <source>
        <dbReference type="ARBA" id="ARBA00022989"/>
    </source>
</evidence>
<evidence type="ECO:0000256" key="6">
    <source>
        <dbReference type="ARBA" id="ARBA00023136"/>
    </source>
</evidence>
<evidence type="ECO:0000256" key="1">
    <source>
        <dbReference type="ARBA" id="ARBA00004651"/>
    </source>
</evidence>
<keyword evidence="6 7" id="KW-0472">Membrane</keyword>
<evidence type="ECO:0000256" key="3">
    <source>
        <dbReference type="ARBA" id="ARBA00022475"/>
    </source>
</evidence>
<evidence type="ECO:0000256" key="7">
    <source>
        <dbReference type="RuleBase" id="RU363032"/>
    </source>
</evidence>
<dbReference type="GO" id="GO:0055085">
    <property type="term" value="P:transmembrane transport"/>
    <property type="evidence" value="ECO:0007669"/>
    <property type="project" value="InterPro"/>
</dbReference>
<evidence type="ECO:0000313" key="11">
    <source>
        <dbReference type="Proteomes" id="UP000536624"/>
    </source>
</evidence>
<feature type="transmembrane region" description="Helical" evidence="7">
    <location>
        <begin position="189"/>
        <end position="207"/>
    </location>
</feature>
<sequence length="313" mass="34608">MTAVTPQAHSDGRPRRSAQPRSRPGRGQWTGVLFVTPATIGFAVFVLLPLVLTVYYSFTSYDLFSPPQNTGLSNYRHLAEDSRLRQTYINTAIFCVLAVPLNVGLALLLAVGLNRKMSGWLRVAIRSAFFFPSLVGLIFVAIVWQFFFQTDDGIFNYYLGLAGIGPVHWLSSPAWALPSIVILDVWKNVGLAMLILLAGLQGIPKVYYEAASLDGASAWRQFRSVTIPLLSPQIFFVTTLYLIGALKVFDSIVVLTNGGPGDSSRSVVMYIYEKAFQSFDFGYAAAVSVSLLVVIGIVTCLQFWASRKWVHYE</sequence>
<accession>A0A7X6AU61</accession>
<feature type="transmembrane region" description="Helical" evidence="7">
    <location>
        <begin position="31"/>
        <end position="58"/>
    </location>
</feature>
<dbReference type="InterPro" id="IPR035906">
    <property type="entry name" value="MetI-like_sf"/>
</dbReference>
<feature type="transmembrane region" description="Helical" evidence="7">
    <location>
        <begin position="281"/>
        <end position="305"/>
    </location>
</feature>
<comment type="subcellular location">
    <subcellularLocation>
        <location evidence="1 7">Cell membrane</location>
        <topology evidence="1 7">Multi-pass membrane protein</topology>
    </subcellularLocation>
</comment>
<dbReference type="EMBL" id="JAALLH010000001">
    <property type="protein sequence ID" value="NIY62285.1"/>
    <property type="molecule type" value="Genomic_DNA"/>
</dbReference>
<reference evidence="10 11" key="1">
    <citation type="submission" date="2020-02" db="EMBL/GenBank/DDBJ databases">
        <title>Streptomyces malaysiensis DSM14702 (JHCC583434, PFL_A843) Genome sequencing and assembly.</title>
        <authorList>
            <person name="Samborskyy M."/>
        </authorList>
    </citation>
    <scope>NUCLEOTIDE SEQUENCE [LARGE SCALE GENOMIC DNA]</scope>
    <source>
        <strain evidence="10 11">DSM 14702</strain>
    </source>
</reference>
<keyword evidence="3" id="KW-1003">Cell membrane</keyword>
<dbReference type="PANTHER" id="PTHR30193:SF41">
    <property type="entry name" value="DIACETYLCHITOBIOSE UPTAKE SYSTEM PERMEASE PROTEIN NGCF"/>
    <property type="match status" value="1"/>
</dbReference>
<dbReference type="AlphaFoldDB" id="A0A7X6AU61"/>
<dbReference type="PROSITE" id="PS50928">
    <property type="entry name" value="ABC_TM1"/>
    <property type="match status" value="1"/>
</dbReference>
<keyword evidence="2 7" id="KW-0813">Transport</keyword>
<dbReference type="Gene3D" id="1.10.3720.10">
    <property type="entry name" value="MetI-like"/>
    <property type="match status" value="1"/>
</dbReference>
<feature type="transmembrane region" description="Helical" evidence="7">
    <location>
        <begin position="227"/>
        <end position="246"/>
    </location>
</feature>
<protein>
    <submittedName>
        <fullName evidence="10">Sugar ABC transporter, permease protein</fullName>
    </submittedName>
</protein>
<comment type="similarity">
    <text evidence="7">Belongs to the binding-protein-dependent transport system permease family.</text>
</comment>
<feature type="region of interest" description="Disordered" evidence="8">
    <location>
        <begin position="1"/>
        <end position="25"/>
    </location>
</feature>
<dbReference type="RefSeq" id="WP_167499437.1">
    <property type="nucleotide sequence ID" value="NZ_JAALLH010000001.1"/>
</dbReference>
<gene>
    <name evidence="10" type="ORF">SMALB_0190</name>
</gene>
<evidence type="ECO:0000256" key="2">
    <source>
        <dbReference type="ARBA" id="ARBA00022448"/>
    </source>
</evidence>
<keyword evidence="4 7" id="KW-0812">Transmembrane</keyword>
<dbReference type="PANTHER" id="PTHR30193">
    <property type="entry name" value="ABC TRANSPORTER PERMEASE PROTEIN"/>
    <property type="match status" value="1"/>
</dbReference>
<dbReference type="InterPro" id="IPR000515">
    <property type="entry name" value="MetI-like"/>
</dbReference>
<dbReference type="SUPFAM" id="SSF161098">
    <property type="entry name" value="MetI-like"/>
    <property type="match status" value="1"/>
</dbReference>
<keyword evidence="5 7" id="KW-1133">Transmembrane helix</keyword>
<name>A0A7X6AU61_STRMQ</name>
<feature type="transmembrane region" description="Helical" evidence="7">
    <location>
        <begin position="123"/>
        <end position="148"/>
    </location>
</feature>
<evidence type="ECO:0000256" key="4">
    <source>
        <dbReference type="ARBA" id="ARBA00022692"/>
    </source>
</evidence>
<proteinExistence type="inferred from homology"/>
<evidence type="ECO:0000313" key="10">
    <source>
        <dbReference type="EMBL" id="NIY62285.1"/>
    </source>
</evidence>
<dbReference type="Proteomes" id="UP000536624">
    <property type="component" value="Unassembled WGS sequence"/>
</dbReference>
<organism evidence="10 11">
    <name type="scientific">Streptomyces malaysiensis</name>
    <dbReference type="NCBI Taxonomy" id="92644"/>
    <lineage>
        <taxon>Bacteria</taxon>
        <taxon>Bacillati</taxon>
        <taxon>Actinomycetota</taxon>
        <taxon>Actinomycetes</taxon>
        <taxon>Kitasatosporales</taxon>
        <taxon>Streptomycetaceae</taxon>
        <taxon>Streptomyces</taxon>
        <taxon>Streptomyces violaceusniger group</taxon>
    </lineage>
</organism>
<evidence type="ECO:0000256" key="8">
    <source>
        <dbReference type="SAM" id="MobiDB-lite"/>
    </source>
</evidence>
<evidence type="ECO:0000259" key="9">
    <source>
        <dbReference type="PROSITE" id="PS50928"/>
    </source>
</evidence>
<feature type="domain" description="ABC transmembrane type-1" evidence="9">
    <location>
        <begin position="88"/>
        <end position="302"/>
    </location>
</feature>
<dbReference type="CDD" id="cd06261">
    <property type="entry name" value="TM_PBP2"/>
    <property type="match status" value="1"/>
</dbReference>
<feature type="transmembrane region" description="Helical" evidence="7">
    <location>
        <begin position="88"/>
        <end position="111"/>
    </location>
</feature>